<dbReference type="CDD" id="cd10527">
    <property type="entry name" value="SET_LSMT"/>
    <property type="match status" value="1"/>
</dbReference>
<keyword evidence="4" id="KW-1185">Reference proteome</keyword>
<dbReference type="SUPFAM" id="SSF82199">
    <property type="entry name" value="SET domain"/>
    <property type="match status" value="1"/>
</dbReference>
<evidence type="ECO:0000313" key="4">
    <source>
        <dbReference type="Proteomes" id="UP000011715"/>
    </source>
</evidence>
<dbReference type="VEuPathDB" id="FungiDB:MAPG_02875"/>
<dbReference type="Proteomes" id="UP000011715">
    <property type="component" value="Unassembled WGS sequence"/>
</dbReference>
<reference evidence="3" key="5">
    <citation type="submission" date="2015-06" db="UniProtKB">
        <authorList>
            <consortium name="EnsemblFungi"/>
        </authorList>
    </citation>
    <scope>IDENTIFICATION</scope>
    <source>
        <strain evidence="3">ATCC 64411</strain>
    </source>
</reference>
<dbReference type="InterPro" id="IPR046341">
    <property type="entry name" value="SET_dom_sf"/>
</dbReference>
<protein>
    <submittedName>
        <fullName evidence="2">SET domain-containing protein 8</fullName>
    </submittedName>
</protein>
<organism evidence="3 4">
    <name type="scientific">Magnaporthiopsis poae (strain ATCC 64411 / 73-15)</name>
    <name type="common">Kentucky bluegrass fungus</name>
    <name type="synonym">Magnaporthe poae</name>
    <dbReference type="NCBI Taxonomy" id="644358"/>
    <lineage>
        <taxon>Eukaryota</taxon>
        <taxon>Fungi</taxon>
        <taxon>Dikarya</taxon>
        <taxon>Ascomycota</taxon>
        <taxon>Pezizomycotina</taxon>
        <taxon>Sordariomycetes</taxon>
        <taxon>Sordariomycetidae</taxon>
        <taxon>Magnaporthales</taxon>
        <taxon>Magnaporthaceae</taxon>
        <taxon>Magnaporthiopsis</taxon>
    </lineage>
</organism>
<sequence>MSQTELPIESLPIWSRFNGVTFDGVRISRIEGKGFGLVSERIFQPPPDERTPNHRILSVPTELVLNAEAVEEYAKEDQRFRELLNAAGGQSLRGDVLLFLLAQLILVWKSEKNTGLSNPWTQYIKYLPRTVPLPTMWTDAERLLLNGTSLETAVQAKLLALEREFDELKEKSSALATWNEVLWEDEPIKLRDWIVLDAWYRSRCMELPRGGSSIVPCIDMINHSRQWTAFYTQTSENGGVDLCLNRDAEIAVDAEITISYGNEKAPAEMLFSYGFVDPEGGPEIVVLPVEVPEDDPLARAKAHIFAESPTIKISRSGDGGVRWECPFAHFLALNEEDGLGIRIVQLTDGGRQMRLFWEDEDVTDSAGDLEAVTASHAHHAVFRLRAVVLVQQQLEVKLGLR</sequence>
<dbReference type="PROSITE" id="PS50280">
    <property type="entry name" value="SET"/>
    <property type="match status" value="1"/>
</dbReference>
<dbReference type="AlphaFoldDB" id="A0A0C4DSJ3"/>
<dbReference type="OMA" id="AWYRSRC"/>
<dbReference type="eggNOG" id="KOG1337">
    <property type="taxonomic scope" value="Eukaryota"/>
</dbReference>
<dbReference type="InterPro" id="IPR001214">
    <property type="entry name" value="SET_dom"/>
</dbReference>
<proteinExistence type="predicted"/>
<reference evidence="2" key="2">
    <citation type="submission" date="2010-05" db="EMBL/GenBank/DDBJ databases">
        <title>The Genome Sequence of Magnaporthe poae strain ATCC 64411.</title>
        <authorList>
            <consortium name="The Broad Institute Genome Sequencing Platform"/>
            <consortium name="Broad Institute Genome Sequencing Center for Infectious Disease"/>
            <person name="Ma L.-J."/>
            <person name="Dead R."/>
            <person name="Young S."/>
            <person name="Zeng Q."/>
            <person name="Koehrsen M."/>
            <person name="Alvarado L."/>
            <person name="Berlin A."/>
            <person name="Chapman S.B."/>
            <person name="Chen Z."/>
            <person name="Freedman E."/>
            <person name="Gellesch M."/>
            <person name="Goldberg J."/>
            <person name="Griggs A."/>
            <person name="Gujja S."/>
            <person name="Heilman E.R."/>
            <person name="Heiman D."/>
            <person name="Hepburn T."/>
            <person name="Howarth C."/>
            <person name="Jen D."/>
            <person name="Larson L."/>
            <person name="Mehta T."/>
            <person name="Neiman D."/>
            <person name="Pearson M."/>
            <person name="Roberts A."/>
            <person name="Saif S."/>
            <person name="Shea T."/>
            <person name="Shenoy N."/>
            <person name="Sisk P."/>
            <person name="Stolte C."/>
            <person name="Sykes S."/>
            <person name="Walk T."/>
            <person name="White J."/>
            <person name="Yandava C."/>
            <person name="Haas B."/>
            <person name="Nusbaum C."/>
            <person name="Birren B."/>
        </authorList>
    </citation>
    <scope>NUCLEOTIDE SEQUENCE</scope>
    <source>
        <strain evidence="2">ATCC 64411</strain>
    </source>
</reference>
<evidence type="ECO:0000313" key="3">
    <source>
        <dbReference type="EnsemblFungi" id="MAPG_02875T0"/>
    </source>
</evidence>
<name>A0A0C4DSJ3_MAGP6</name>
<reference evidence="2" key="3">
    <citation type="submission" date="2011-03" db="EMBL/GenBank/DDBJ databases">
        <title>Annotation of Magnaporthe poae ATCC 64411.</title>
        <authorList>
            <person name="Ma L.-J."/>
            <person name="Dead R."/>
            <person name="Young S.K."/>
            <person name="Zeng Q."/>
            <person name="Gargeya S."/>
            <person name="Fitzgerald M."/>
            <person name="Haas B."/>
            <person name="Abouelleil A."/>
            <person name="Alvarado L."/>
            <person name="Arachchi H.M."/>
            <person name="Berlin A."/>
            <person name="Brown A."/>
            <person name="Chapman S.B."/>
            <person name="Chen Z."/>
            <person name="Dunbar C."/>
            <person name="Freedman E."/>
            <person name="Gearin G."/>
            <person name="Gellesch M."/>
            <person name="Goldberg J."/>
            <person name="Griggs A."/>
            <person name="Gujja S."/>
            <person name="Heiman D."/>
            <person name="Howarth C."/>
            <person name="Larson L."/>
            <person name="Lui A."/>
            <person name="MacDonald P.J.P."/>
            <person name="Mehta T."/>
            <person name="Montmayeur A."/>
            <person name="Murphy C."/>
            <person name="Neiman D."/>
            <person name="Pearson M."/>
            <person name="Priest M."/>
            <person name="Roberts A."/>
            <person name="Saif S."/>
            <person name="Shea T."/>
            <person name="Shenoy N."/>
            <person name="Sisk P."/>
            <person name="Stolte C."/>
            <person name="Sykes S."/>
            <person name="Yandava C."/>
            <person name="Wortman J."/>
            <person name="Nusbaum C."/>
            <person name="Birren B."/>
        </authorList>
    </citation>
    <scope>NUCLEOTIDE SEQUENCE</scope>
    <source>
        <strain evidence="2">ATCC 64411</strain>
    </source>
</reference>
<dbReference type="Gene3D" id="3.90.1410.10">
    <property type="entry name" value="set domain protein methyltransferase, domain 1"/>
    <property type="match status" value="1"/>
</dbReference>
<dbReference type="EnsemblFungi" id="MAPG_02875T0">
    <property type="protein sequence ID" value="MAPG_02875T0"/>
    <property type="gene ID" value="MAPG_02875"/>
</dbReference>
<dbReference type="OrthoDB" id="441812at2759"/>
<accession>A0A0C4DSJ3</accession>
<dbReference type="EMBL" id="ADBL01000699">
    <property type="status" value="NOT_ANNOTATED_CDS"/>
    <property type="molecule type" value="Genomic_DNA"/>
</dbReference>
<reference evidence="3" key="4">
    <citation type="journal article" date="2015" name="G3 (Bethesda)">
        <title>Genome sequences of three phytopathogenic species of the Magnaporthaceae family of fungi.</title>
        <authorList>
            <person name="Okagaki L.H."/>
            <person name="Nunes C.C."/>
            <person name="Sailsbery J."/>
            <person name="Clay B."/>
            <person name="Brown D."/>
            <person name="John T."/>
            <person name="Oh Y."/>
            <person name="Young N."/>
            <person name="Fitzgerald M."/>
            <person name="Haas B.J."/>
            <person name="Zeng Q."/>
            <person name="Young S."/>
            <person name="Adiconis X."/>
            <person name="Fan L."/>
            <person name="Levin J.Z."/>
            <person name="Mitchell T.K."/>
            <person name="Okubara P.A."/>
            <person name="Farman M.L."/>
            <person name="Kohn L.M."/>
            <person name="Birren B."/>
            <person name="Ma L.-J."/>
            <person name="Dean R.A."/>
        </authorList>
    </citation>
    <scope>NUCLEOTIDE SEQUENCE</scope>
    <source>
        <strain evidence="3">ATCC 64411 / 73-15</strain>
    </source>
</reference>
<dbReference type="PANTHER" id="PTHR13271:SF76">
    <property type="entry name" value="SET DOMAIN-CONTAINING PROTEIN 8"/>
    <property type="match status" value="1"/>
</dbReference>
<dbReference type="GO" id="GO:0016279">
    <property type="term" value="F:protein-lysine N-methyltransferase activity"/>
    <property type="evidence" value="ECO:0007669"/>
    <property type="project" value="TreeGrafter"/>
</dbReference>
<dbReference type="GO" id="GO:0005634">
    <property type="term" value="C:nucleus"/>
    <property type="evidence" value="ECO:0007669"/>
    <property type="project" value="TreeGrafter"/>
</dbReference>
<reference evidence="4" key="1">
    <citation type="submission" date="2010-05" db="EMBL/GenBank/DDBJ databases">
        <title>The genome sequence of Magnaporthe poae strain ATCC 64411.</title>
        <authorList>
            <person name="Ma L.-J."/>
            <person name="Dead R."/>
            <person name="Young S."/>
            <person name="Zeng Q."/>
            <person name="Koehrsen M."/>
            <person name="Alvarado L."/>
            <person name="Berlin A."/>
            <person name="Chapman S.B."/>
            <person name="Chen Z."/>
            <person name="Freedman E."/>
            <person name="Gellesch M."/>
            <person name="Goldberg J."/>
            <person name="Griggs A."/>
            <person name="Gujja S."/>
            <person name="Heilman E.R."/>
            <person name="Heiman D."/>
            <person name="Hepburn T."/>
            <person name="Howarth C."/>
            <person name="Jen D."/>
            <person name="Larson L."/>
            <person name="Mehta T."/>
            <person name="Neiman D."/>
            <person name="Pearson M."/>
            <person name="Roberts A."/>
            <person name="Saif S."/>
            <person name="Shea T."/>
            <person name="Shenoy N."/>
            <person name="Sisk P."/>
            <person name="Stolte C."/>
            <person name="Sykes S."/>
            <person name="Walk T."/>
            <person name="White J."/>
            <person name="Yandava C."/>
            <person name="Haas B."/>
            <person name="Nusbaum C."/>
            <person name="Birren B."/>
        </authorList>
    </citation>
    <scope>NUCLEOTIDE SEQUENCE [LARGE SCALE GENOMIC DNA]</scope>
    <source>
        <strain evidence="4">ATCC 64411 / 73-15</strain>
    </source>
</reference>
<evidence type="ECO:0000259" key="1">
    <source>
        <dbReference type="PROSITE" id="PS50280"/>
    </source>
</evidence>
<evidence type="ECO:0000313" key="2">
    <source>
        <dbReference type="EMBL" id="KLU83825.1"/>
    </source>
</evidence>
<gene>
    <name evidence="2" type="ORF">MAPG_02875</name>
</gene>
<dbReference type="STRING" id="644358.A0A0C4DSJ3"/>
<feature type="domain" description="SET" evidence="1">
    <location>
        <begin position="23"/>
        <end position="261"/>
    </location>
</feature>
<dbReference type="EMBL" id="GL876967">
    <property type="protein sequence ID" value="KLU83825.1"/>
    <property type="molecule type" value="Genomic_DNA"/>
</dbReference>
<dbReference type="PANTHER" id="PTHR13271">
    <property type="entry name" value="UNCHARACTERIZED PUTATIVE METHYLTRANSFERASE"/>
    <property type="match status" value="1"/>
</dbReference>
<dbReference type="InterPro" id="IPR050600">
    <property type="entry name" value="SETD3_SETD6_MTase"/>
</dbReference>